<dbReference type="InterPro" id="IPR036388">
    <property type="entry name" value="WH-like_DNA-bd_sf"/>
</dbReference>
<dbReference type="PANTHER" id="PTHR44688">
    <property type="entry name" value="DNA-BINDING TRANSCRIPTIONAL ACTIVATOR DEVR_DOSR"/>
    <property type="match status" value="1"/>
</dbReference>
<dbReference type="Proteomes" id="UP001595699">
    <property type="component" value="Unassembled WGS sequence"/>
</dbReference>
<sequence length="324" mass="35294">MLERVERLCAGTLDAKSLRERVLAEVRRAVPFDAQVWVLTDPVTRVGTSPLADVPGLSWPDLPDLIRWRYLAESTRWTTVMDAGASVRFLHETDGTWHDPAIVDVATVVFHDRFGCWAWLDLWRTTPFASAERALLDSFVRPVTEGLRRAQARTFLPGSMTPHDGPSVLVLGPDLHVRQQTSAAVETLHRLNPPDDPIPAIPAAAYNVAAALVSASMPAWSRVHLGGGRWATLRASRLSEGGDLAVSIETCTPAERLEVFALAHGLSGREREVLAELCTGADTRQLARTFVLSEHTVNDHVKAILAKTGSATRGVLLSRIAGTG</sequence>
<dbReference type="EMBL" id="JBHRZH010000031">
    <property type="protein sequence ID" value="MFC3764701.1"/>
    <property type="molecule type" value="Genomic_DNA"/>
</dbReference>
<organism evidence="5 6">
    <name type="scientific">Tenggerimyces flavus</name>
    <dbReference type="NCBI Taxonomy" id="1708749"/>
    <lineage>
        <taxon>Bacteria</taxon>
        <taxon>Bacillati</taxon>
        <taxon>Actinomycetota</taxon>
        <taxon>Actinomycetes</taxon>
        <taxon>Propionibacteriales</taxon>
        <taxon>Nocardioidaceae</taxon>
        <taxon>Tenggerimyces</taxon>
    </lineage>
</organism>
<dbReference type="InterPro" id="IPR000792">
    <property type="entry name" value="Tscrpt_reg_LuxR_C"/>
</dbReference>
<dbReference type="PRINTS" id="PR00038">
    <property type="entry name" value="HTHLUXR"/>
</dbReference>
<reference evidence="6" key="1">
    <citation type="journal article" date="2019" name="Int. J. Syst. Evol. Microbiol.">
        <title>The Global Catalogue of Microorganisms (GCM) 10K type strain sequencing project: providing services to taxonomists for standard genome sequencing and annotation.</title>
        <authorList>
            <consortium name="The Broad Institute Genomics Platform"/>
            <consortium name="The Broad Institute Genome Sequencing Center for Infectious Disease"/>
            <person name="Wu L."/>
            <person name="Ma J."/>
        </authorList>
    </citation>
    <scope>NUCLEOTIDE SEQUENCE [LARGE SCALE GENOMIC DNA]</scope>
    <source>
        <strain evidence="6">CGMCC 4.7241</strain>
    </source>
</reference>
<feature type="domain" description="HTH luxR-type" evidence="4">
    <location>
        <begin position="259"/>
        <end position="324"/>
    </location>
</feature>
<keyword evidence="3" id="KW-0804">Transcription</keyword>
<dbReference type="Pfam" id="PF00196">
    <property type="entry name" value="GerE"/>
    <property type="match status" value="1"/>
</dbReference>
<dbReference type="PROSITE" id="PS50043">
    <property type="entry name" value="HTH_LUXR_2"/>
    <property type="match status" value="1"/>
</dbReference>
<dbReference type="SUPFAM" id="SSF46894">
    <property type="entry name" value="C-terminal effector domain of the bipartite response regulators"/>
    <property type="match status" value="1"/>
</dbReference>
<proteinExistence type="predicted"/>
<accession>A0ABV7YHR0</accession>
<name>A0ABV7YHR0_9ACTN</name>
<evidence type="ECO:0000259" key="4">
    <source>
        <dbReference type="PROSITE" id="PS50043"/>
    </source>
</evidence>
<keyword evidence="1" id="KW-0805">Transcription regulation</keyword>
<dbReference type="Gene3D" id="1.10.10.10">
    <property type="entry name" value="Winged helix-like DNA-binding domain superfamily/Winged helix DNA-binding domain"/>
    <property type="match status" value="1"/>
</dbReference>
<protein>
    <submittedName>
        <fullName evidence="5">LuxR C-terminal-related transcriptional regulator</fullName>
    </submittedName>
</protein>
<evidence type="ECO:0000256" key="1">
    <source>
        <dbReference type="ARBA" id="ARBA00023015"/>
    </source>
</evidence>
<comment type="caution">
    <text evidence="5">The sequence shown here is derived from an EMBL/GenBank/DDBJ whole genome shotgun (WGS) entry which is preliminary data.</text>
</comment>
<evidence type="ECO:0000313" key="5">
    <source>
        <dbReference type="EMBL" id="MFC3764701.1"/>
    </source>
</evidence>
<keyword evidence="6" id="KW-1185">Reference proteome</keyword>
<dbReference type="InterPro" id="IPR016032">
    <property type="entry name" value="Sig_transdc_resp-reg_C-effctor"/>
</dbReference>
<dbReference type="SMART" id="SM00421">
    <property type="entry name" value="HTH_LUXR"/>
    <property type="match status" value="1"/>
</dbReference>
<gene>
    <name evidence="5" type="ORF">ACFOUW_27935</name>
</gene>
<evidence type="ECO:0000256" key="3">
    <source>
        <dbReference type="ARBA" id="ARBA00023163"/>
    </source>
</evidence>
<dbReference type="PANTHER" id="PTHR44688:SF16">
    <property type="entry name" value="DNA-BINDING TRANSCRIPTIONAL ACTIVATOR DEVR_DOSR"/>
    <property type="match status" value="1"/>
</dbReference>
<evidence type="ECO:0000313" key="6">
    <source>
        <dbReference type="Proteomes" id="UP001595699"/>
    </source>
</evidence>
<dbReference type="RefSeq" id="WP_205118994.1">
    <property type="nucleotide sequence ID" value="NZ_JAFBCM010000001.1"/>
</dbReference>
<evidence type="ECO:0000256" key="2">
    <source>
        <dbReference type="ARBA" id="ARBA00023125"/>
    </source>
</evidence>
<keyword evidence="2" id="KW-0238">DNA-binding</keyword>